<dbReference type="Proteomes" id="UP001292094">
    <property type="component" value="Unassembled WGS sequence"/>
</dbReference>
<proteinExistence type="predicted"/>
<gene>
    <name evidence="1" type="ORF">Pmani_031588</name>
</gene>
<dbReference type="AlphaFoldDB" id="A0AAE1NUT5"/>
<keyword evidence="2" id="KW-1185">Reference proteome</keyword>
<evidence type="ECO:0000313" key="1">
    <source>
        <dbReference type="EMBL" id="KAK4295871.1"/>
    </source>
</evidence>
<comment type="caution">
    <text evidence="1">The sequence shown here is derived from an EMBL/GenBank/DDBJ whole genome shotgun (WGS) entry which is preliminary data.</text>
</comment>
<reference evidence="1" key="1">
    <citation type="submission" date="2023-11" db="EMBL/GenBank/DDBJ databases">
        <title>Genome assemblies of two species of porcelain crab, Petrolisthes cinctipes and Petrolisthes manimaculis (Anomura: Porcellanidae).</title>
        <authorList>
            <person name="Angst P."/>
        </authorList>
    </citation>
    <scope>NUCLEOTIDE SEQUENCE</scope>
    <source>
        <strain evidence="1">PB745_02</strain>
        <tissue evidence="1">Gill</tissue>
    </source>
</reference>
<accession>A0AAE1NUT5</accession>
<evidence type="ECO:0000313" key="2">
    <source>
        <dbReference type="Proteomes" id="UP001292094"/>
    </source>
</evidence>
<sequence>GEWTEEGVQRAEKQKDVYINIDLLPDVSTTTDNGSTTSIITIIYVLVTSVLDLK</sequence>
<feature type="non-terminal residue" evidence="1">
    <location>
        <position position="1"/>
    </location>
</feature>
<name>A0AAE1NUT5_9EUCA</name>
<dbReference type="EMBL" id="JAWZYT010003977">
    <property type="protein sequence ID" value="KAK4295871.1"/>
    <property type="molecule type" value="Genomic_DNA"/>
</dbReference>
<organism evidence="1 2">
    <name type="scientific">Petrolisthes manimaculis</name>
    <dbReference type="NCBI Taxonomy" id="1843537"/>
    <lineage>
        <taxon>Eukaryota</taxon>
        <taxon>Metazoa</taxon>
        <taxon>Ecdysozoa</taxon>
        <taxon>Arthropoda</taxon>
        <taxon>Crustacea</taxon>
        <taxon>Multicrustacea</taxon>
        <taxon>Malacostraca</taxon>
        <taxon>Eumalacostraca</taxon>
        <taxon>Eucarida</taxon>
        <taxon>Decapoda</taxon>
        <taxon>Pleocyemata</taxon>
        <taxon>Anomura</taxon>
        <taxon>Galatheoidea</taxon>
        <taxon>Porcellanidae</taxon>
        <taxon>Petrolisthes</taxon>
    </lineage>
</organism>
<protein>
    <submittedName>
        <fullName evidence="1">Uncharacterized protein</fullName>
    </submittedName>
</protein>